<reference evidence="1 2" key="1">
    <citation type="submission" date="2019-07" db="EMBL/GenBank/DDBJ databases">
        <title>Genomic Encyclopedia of Type Strains, Phase I: the one thousand microbial genomes (KMG-I) project.</title>
        <authorList>
            <person name="Kyrpides N."/>
        </authorList>
    </citation>
    <scope>NUCLEOTIDE SEQUENCE [LARGE SCALE GENOMIC DNA]</scope>
    <source>
        <strain evidence="1 2">DSM 13558</strain>
    </source>
</reference>
<dbReference type="RefSeq" id="WP_145083653.1">
    <property type="nucleotide sequence ID" value="NZ_VLKH01000006.1"/>
</dbReference>
<sequence length="276" mass="32648">MNLNSSEFSLDDFAIVILSFDGYSDLWEYFFKFFNMYWPDCPYKLYLVTNNKDVDFNNVIVIKTGDEISWSNRTRIALSKISAKYVLLLLEDYFIGKEVSNHDFNKIVAKILLNKYRYYRLNRNPPPRGRIDKSINAYEINENEEYGINLQPALWNKDFLINLLGNGNYSAWEFEINQLKKTYVLSKKHMEGCYVDNSNVFIIYNGVLKGKWIPGTLKYYRNQGIVIDPGNRAVLKASEEWNHIVRTYIRNHIPYWARKVIKKLMTQIGVKFVTKY</sequence>
<organism evidence="1 2">
    <name type="scientific">Sedimentibacter saalensis</name>
    <dbReference type="NCBI Taxonomy" id="130788"/>
    <lineage>
        <taxon>Bacteria</taxon>
        <taxon>Bacillati</taxon>
        <taxon>Bacillota</taxon>
        <taxon>Tissierellia</taxon>
        <taxon>Sedimentibacter</taxon>
    </lineage>
</organism>
<evidence type="ECO:0008006" key="3">
    <source>
        <dbReference type="Google" id="ProtNLM"/>
    </source>
</evidence>
<evidence type="ECO:0000313" key="2">
    <source>
        <dbReference type="Proteomes" id="UP000315343"/>
    </source>
</evidence>
<evidence type="ECO:0000313" key="1">
    <source>
        <dbReference type="EMBL" id="TWH79359.1"/>
    </source>
</evidence>
<protein>
    <recommendedName>
        <fullName evidence="3">Glycosyl transferase family 2</fullName>
    </recommendedName>
</protein>
<keyword evidence="2" id="KW-1185">Reference proteome</keyword>
<proteinExistence type="predicted"/>
<accession>A0A562J879</accession>
<dbReference type="OrthoDB" id="8807075at2"/>
<gene>
    <name evidence="1" type="ORF">LY60_02336</name>
</gene>
<dbReference type="EMBL" id="VLKH01000006">
    <property type="protein sequence ID" value="TWH79359.1"/>
    <property type="molecule type" value="Genomic_DNA"/>
</dbReference>
<comment type="caution">
    <text evidence="1">The sequence shown here is derived from an EMBL/GenBank/DDBJ whole genome shotgun (WGS) entry which is preliminary data.</text>
</comment>
<dbReference type="Proteomes" id="UP000315343">
    <property type="component" value="Unassembled WGS sequence"/>
</dbReference>
<dbReference type="AlphaFoldDB" id="A0A562J879"/>
<name>A0A562J879_9FIRM</name>